<keyword evidence="3" id="KW-1185">Reference proteome</keyword>
<comment type="caution">
    <text evidence="2">The sequence shown here is derived from an EMBL/GenBank/DDBJ whole genome shotgun (WGS) entry which is preliminary data.</text>
</comment>
<organism evidence="2 3">
    <name type="scientific">Streptomyces tubercidicus</name>
    <dbReference type="NCBI Taxonomy" id="47759"/>
    <lineage>
        <taxon>Bacteria</taxon>
        <taxon>Bacillati</taxon>
        <taxon>Actinomycetota</taxon>
        <taxon>Actinomycetes</taxon>
        <taxon>Kitasatosporales</taxon>
        <taxon>Streptomycetaceae</taxon>
        <taxon>Streptomyces</taxon>
    </lineage>
</organism>
<dbReference type="InterPro" id="IPR003593">
    <property type="entry name" value="AAA+_ATPase"/>
</dbReference>
<protein>
    <submittedName>
        <fullName evidence="2">ATP-binding protein</fullName>
    </submittedName>
</protein>
<dbReference type="SUPFAM" id="SSF52540">
    <property type="entry name" value="P-loop containing nucleoside triphosphate hydrolases"/>
    <property type="match status" value="1"/>
</dbReference>
<dbReference type="Pfam" id="PF09848">
    <property type="entry name" value="SLFN-g3_helicase"/>
    <property type="match status" value="1"/>
</dbReference>
<dbReference type="AlphaFoldDB" id="A0A640UT99"/>
<dbReference type="SMART" id="SM00382">
    <property type="entry name" value="AAA"/>
    <property type="match status" value="1"/>
</dbReference>
<name>A0A640UT99_9ACTN</name>
<gene>
    <name evidence="2" type="ORF">Stube_19490</name>
</gene>
<dbReference type="InterPro" id="IPR018647">
    <property type="entry name" value="SLFN_3-like_DNA/RNA_helicase"/>
</dbReference>
<reference evidence="2 3" key="1">
    <citation type="submission" date="2019-12" db="EMBL/GenBank/DDBJ databases">
        <title>Whole genome shotgun sequence of Streptomyces tubercidicus NBRC 13090.</title>
        <authorList>
            <person name="Ichikawa N."/>
            <person name="Kimura A."/>
            <person name="Kitahashi Y."/>
            <person name="Komaki H."/>
            <person name="Tamura T."/>
        </authorList>
    </citation>
    <scope>NUCLEOTIDE SEQUENCE [LARGE SCALE GENOMIC DNA]</scope>
    <source>
        <strain evidence="2 3">NBRC 13090</strain>
    </source>
</reference>
<keyword evidence="2" id="KW-0547">Nucleotide-binding</keyword>
<dbReference type="CDD" id="cd00009">
    <property type="entry name" value="AAA"/>
    <property type="match status" value="1"/>
</dbReference>
<accession>A0A640UT99</accession>
<dbReference type="GO" id="GO:0005524">
    <property type="term" value="F:ATP binding"/>
    <property type="evidence" value="ECO:0007669"/>
    <property type="project" value="UniProtKB-KW"/>
</dbReference>
<evidence type="ECO:0000259" key="1">
    <source>
        <dbReference type="SMART" id="SM00382"/>
    </source>
</evidence>
<dbReference type="EMBL" id="BLIR01000001">
    <property type="protein sequence ID" value="GFE37276.1"/>
    <property type="molecule type" value="Genomic_DNA"/>
</dbReference>
<evidence type="ECO:0000313" key="2">
    <source>
        <dbReference type="EMBL" id="GFE37276.1"/>
    </source>
</evidence>
<dbReference type="InterPro" id="IPR027417">
    <property type="entry name" value="P-loop_NTPase"/>
</dbReference>
<proteinExistence type="predicted"/>
<keyword evidence="2" id="KW-0067">ATP-binding</keyword>
<dbReference type="Gene3D" id="3.40.50.300">
    <property type="entry name" value="P-loop containing nucleotide triphosphate hydrolases"/>
    <property type="match status" value="1"/>
</dbReference>
<feature type="domain" description="AAA+ ATPase" evidence="1">
    <location>
        <begin position="264"/>
        <end position="392"/>
    </location>
</feature>
<dbReference type="Proteomes" id="UP000431826">
    <property type="component" value="Unassembled WGS sequence"/>
</dbReference>
<evidence type="ECO:0000313" key="3">
    <source>
        <dbReference type="Proteomes" id="UP000431826"/>
    </source>
</evidence>
<sequence length="629" mass="69833">MILLRTSARSIVDDGMPDRRQYVDNLKNEYFFTYRQRPSSGEVASWHESLHALACLLHSAGLAHLEMLVEYQLPLCSLRADVVLAGVHPRTGEPAYVVVELKQWSSGQVIRDSVDLCDVPGVRPRRALLHPVAQVDRYCEYLRDFTHALDGYPERVSGAAFLHNAESAAVESLLSVSIADGRLFTRTNQDEFVRFLRERIKEDPAGASGDTLLQSRRAPGRKLMEVAADEILHRRNFKLISEQQTAFSLVMRTLDRVRHEAGGPKEIVLITGGPGSGKSVIALSLMGELSRNGYRVVHATGSKSFTTTLWKEVARGRAGSGKLFAYFNDFIRARPNDLEVLILDEAHRMRENSNGAPAGSKWAGKQQVVELIDAAQVPVFLLDQHQVVRPGEMGTVEVIEKAAADRGAVVRHVDLDVQFRCGGSRTYETWVLRLLGLEPGGPLRWTRDPNFHVQVAESPEQLEALLRDKRDQGQTARITAGFCWPWSNPNSDGTLVEDVCIGSWRGHWNIKDPNGVAGLPPSDLWATDPAGFGQIGCIYTAQGFEYDWNGVIMGPDLVWRGQKWQALKSASRDRAMEGASGEDFGRLIRNTYKVLLTRGMAGTVIYSTDPETRDKLLEVVHGGSDDELS</sequence>